<dbReference type="AlphaFoldDB" id="A0A086N8I7"/>
<proteinExistence type="predicted"/>
<comment type="caution">
    <text evidence="1">The sequence shown here is derived from an EMBL/GenBank/DDBJ whole genome shotgun (WGS) entry which is preliminary data.</text>
</comment>
<dbReference type="HOGENOM" id="CLU_2636582_0_0_11"/>
<gene>
    <name evidence="1" type="ORF">FM21_15970</name>
</gene>
<name>A0A086N8I7_9ACTN</name>
<sequence>MVVVDQAVCQGCCLFRVDSVESGEAVGDAFQDVGQFFGRGRGQAGVPAEVCVAQPQHFCGQPQEGAVGIVVPRRSSF</sequence>
<dbReference type="Proteomes" id="UP000029095">
    <property type="component" value="Unassembled WGS sequence"/>
</dbReference>
<reference evidence="1 2" key="1">
    <citation type="submission" date="2014-05" db="EMBL/GenBank/DDBJ databases">
        <title>Complete genome sequence of the Streptomyces mutabilis TRM45540.</title>
        <authorList>
            <person name="Luo X."/>
            <person name="Zhang L."/>
        </authorList>
    </citation>
    <scope>NUCLEOTIDE SEQUENCE [LARGE SCALE GENOMIC DNA]</scope>
    <source>
        <strain evidence="1 2">TRM45540</strain>
    </source>
</reference>
<organism evidence="1 2">
    <name type="scientific">Streptomyces mutabilis</name>
    <dbReference type="NCBI Taxonomy" id="67332"/>
    <lineage>
        <taxon>Bacteria</taxon>
        <taxon>Bacillati</taxon>
        <taxon>Actinomycetota</taxon>
        <taxon>Actinomycetes</taxon>
        <taxon>Kitasatosporales</taxon>
        <taxon>Streptomycetaceae</taxon>
        <taxon>Streptomyces</taxon>
    </lineage>
</organism>
<protein>
    <submittedName>
        <fullName evidence="1">Uncharacterized protein</fullName>
    </submittedName>
</protein>
<evidence type="ECO:0000313" key="1">
    <source>
        <dbReference type="EMBL" id="KFG77455.1"/>
    </source>
</evidence>
<evidence type="ECO:0000313" key="2">
    <source>
        <dbReference type="Proteomes" id="UP000029095"/>
    </source>
</evidence>
<accession>A0A086N8I7</accession>
<keyword evidence="2" id="KW-1185">Reference proteome</keyword>
<dbReference type="EMBL" id="JNFQ01000001">
    <property type="protein sequence ID" value="KFG77455.1"/>
    <property type="molecule type" value="Genomic_DNA"/>
</dbReference>